<dbReference type="KEGG" id="wch:wcw_0066"/>
<proteinExistence type="inferred from homology"/>
<dbReference type="Proteomes" id="UP000001505">
    <property type="component" value="Chromosome"/>
</dbReference>
<dbReference type="EC" id="2.4.1.-" evidence="3"/>
<dbReference type="Pfam" id="PF00535">
    <property type="entry name" value="Glycos_transf_2"/>
    <property type="match status" value="1"/>
</dbReference>
<dbReference type="Gene3D" id="3.90.550.10">
    <property type="entry name" value="Spore Coat Polysaccharide Biosynthesis Protein SpsA, Chain A"/>
    <property type="match status" value="1"/>
</dbReference>
<dbReference type="STRING" id="716544.wcw_0066"/>
<accession>D6YTI1</accession>
<keyword evidence="3" id="KW-0328">Glycosyltransferase</keyword>
<gene>
    <name evidence="3" type="primary">rfbN</name>
    <name evidence="3" type="ordered locus">wcw_0066</name>
</gene>
<dbReference type="SUPFAM" id="SSF53448">
    <property type="entry name" value="Nucleotide-diphospho-sugar transferases"/>
    <property type="match status" value="1"/>
</dbReference>
<dbReference type="InterPro" id="IPR029044">
    <property type="entry name" value="Nucleotide-diphossugar_trans"/>
</dbReference>
<dbReference type="HOGENOM" id="CLU_061778_0_1_0"/>
<comment type="similarity">
    <text evidence="1">Belongs to the glycosyltransferase 2 family. WaaE/KdtX subfamily.</text>
</comment>
<evidence type="ECO:0000256" key="1">
    <source>
        <dbReference type="ARBA" id="ARBA00038494"/>
    </source>
</evidence>
<reference evidence="3 4" key="1">
    <citation type="journal article" date="2010" name="PLoS ONE">
        <title>The Waddlia genome: a window into chlamydial biology.</title>
        <authorList>
            <person name="Bertelli C."/>
            <person name="Collyn F."/>
            <person name="Croxatto A."/>
            <person name="Ruckert C."/>
            <person name="Polkinghorne A."/>
            <person name="Kebbi-Beghdadi C."/>
            <person name="Goesmann A."/>
            <person name="Vaughan L."/>
            <person name="Greub G."/>
        </authorList>
    </citation>
    <scope>NUCLEOTIDE SEQUENCE [LARGE SCALE GENOMIC DNA]</scope>
    <source>
        <strain evidence="4">ATCC VR-1470 / WSU 86-1044</strain>
    </source>
</reference>
<evidence type="ECO:0000313" key="3">
    <source>
        <dbReference type="EMBL" id="ADI37442.1"/>
    </source>
</evidence>
<dbReference type="eggNOG" id="COG1216">
    <property type="taxonomic scope" value="Bacteria"/>
</dbReference>
<sequence length="300" mass="33404">MDEIGIAVITHQAKHHLKYCLPPLLKSPMKPKILVVNSSSHDGTVEEAETLGAETLVVPRNSFNHGKTREAARKHLATDIVIMITPDAYAEDSSLVETLTQPLRDGTASIAYAKQIPHQGADLFASFSREYNYPEKSQLRGIEDLDTYGVYTFFCSNSCCAWKNSALDSIGGFSHVLLGEDTVAAAKLLRKGHKIAYISEAKVRHSHSYSLWQEFQRHYDTGLARRQYSQLFSGAGGDNKRGKAYALALLKKVYQTKKQLLPYAVLQTAAKLAGYYIGKLTLNAPITIKRTLSSQDFYWD</sequence>
<keyword evidence="3" id="KW-0808">Transferase</keyword>
<keyword evidence="4" id="KW-1185">Reference proteome</keyword>
<dbReference type="CAZy" id="GT2">
    <property type="family name" value="Glycosyltransferase Family 2"/>
</dbReference>
<dbReference type="EMBL" id="CP001928">
    <property type="protein sequence ID" value="ADI37442.1"/>
    <property type="molecule type" value="Genomic_DNA"/>
</dbReference>
<dbReference type="AlphaFoldDB" id="D6YTI1"/>
<dbReference type="RefSeq" id="WP_013181170.1">
    <property type="nucleotide sequence ID" value="NC_014225.1"/>
</dbReference>
<evidence type="ECO:0000259" key="2">
    <source>
        <dbReference type="Pfam" id="PF00535"/>
    </source>
</evidence>
<dbReference type="PANTHER" id="PTHR43630:SF2">
    <property type="entry name" value="GLYCOSYLTRANSFERASE"/>
    <property type="match status" value="1"/>
</dbReference>
<protein>
    <submittedName>
        <fullName evidence="3">Glycosyl transferase, group 2 family protein</fullName>
        <ecNumber evidence="3">2.4.1.-</ecNumber>
    </submittedName>
</protein>
<dbReference type="InterPro" id="IPR001173">
    <property type="entry name" value="Glyco_trans_2-like"/>
</dbReference>
<feature type="domain" description="Glycosyltransferase 2-like" evidence="2">
    <location>
        <begin position="6"/>
        <end position="169"/>
    </location>
</feature>
<dbReference type="PANTHER" id="PTHR43630">
    <property type="entry name" value="POLY-BETA-1,6-N-ACETYL-D-GLUCOSAMINE SYNTHASE"/>
    <property type="match status" value="1"/>
</dbReference>
<organism evidence="3 4">
    <name type="scientific">Waddlia chondrophila (strain ATCC VR-1470 / WSU 86-1044)</name>
    <dbReference type="NCBI Taxonomy" id="716544"/>
    <lineage>
        <taxon>Bacteria</taxon>
        <taxon>Pseudomonadati</taxon>
        <taxon>Chlamydiota</taxon>
        <taxon>Chlamydiia</taxon>
        <taxon>Parachlamydiales</taxon>
        <taxon>Waddliaceae</taxon>
        <taxon>Waddlia</taxon>
    </lineage>
</organism>
<dbReference type="OrthoDB" id="9790005at2"/>
<name>D6YTI1_WADCW</name>
<dbReference type="GO" id="GO:0016757">
    <property type="term" value="F:glycosyltransferase activity"/>
    <property type="evidence" value="ECO:0007669"/>
    <property type="project" value="UniProtKB-KW"/>
</dbReference>
<evidence type="ECO:0000313" key="4">
    <source>
        <dbReference type="Proteomes" id="UP000001505"/>
    </source>
</evidence>